<comment type="caution">
    <text evidence="5">The sequence shown here is derived from an EMBL/GenBank/DDBJ whole genome shotgun (WGS) entry which is preliminary data.</text>
</comment>
<dbReference type="InterPro" id="IPR000160">
    <property type="entry name" value="GGDEF_dom"/>
</dbReference>
<keyword evidence="2" id="KW-0732">Signal</keyword>
<dbReference type="SMART" id="SM00267">
    <property type="entry name" value="GGDEF"/>
    <property type="match status" value="1"/>
</dbReference>
<dbReference type="InterPro" id="IPR001633">
    <property type="entry name" value="EAL_dom"/>
</dbReference>
<gene>
    <name evidence="5" type="ORF">E1H14_12785</name>
</gene>
<keyword evidence="1" id="KW-1133">Transmembrane helix</keyword>
<dbReference type="NCBIfam" id="TIGR00254">
    <property type="entry name" value="GGDEF"/>
    <property type="match status" value="1"/>
</dbReference>
<dbReference type="Pfam" id="PF00990">
    <property type="entry name" value="GGDEF"/>
    <property type="match status" value="1"/>
</dbReference>
<dbReference type="Pfam" id="PF00563">
    <property type="entry name" value="EAL"/>
    <property type="match status" value="1"/>
</dbReference>
<dbReference type="InterPro" id="IPR035919">
    <property type="entry name" value="EAL_sf"/>
</dbReference>
<dbReference type="SUPFAM" id="SSF55073">
    <property type="entry name" value="Nucleotide cyclase"/>
    <property type="match status" value="1"/>
</dbReference>
<protein>
    <submittedName>
        <fullName evidence="5">EAL domain-containing protein</fullName>
    </submittedName>
</protein>
<dbReference type="PROSITE" id="PS50883">
    <property type="entry name" value="EAL"/>
    <property type="match status" value="1"/>
</dbReference>
<feature type="domain" description="GGDEF" evidence="4">
    <location>
        <begin position="335"/>
        <end position="473"/>
    </location>
</feature>
<dbReference type="SUPFAM" id="SSF141868">
    <property type="entry name" value="EAL domain-like"/>
    <property type="match status" value="1"/>
</dbReference>
<dbReference type="InterPro" id="IPR029787">
    <property type="entry name" value="Nucleotide_cyclase"/>
</dbReference>
<dbReference type="Gene3D" id="3.20.20.450">
    <property type="entry name" value="EAL domain"/>
    <property type="match status" value="1"/>
</dbReference>
<dbReference type="RefSeq" id="WP_149391876.1">
    <property type="nucleotide sequence ID" value="NZ_SMRS01000013.1"/>
</dbReference>
<dbReference type="InterPro" id="IPR050706">
    <property type="entry name" value="Cyclic-di-GMP_PDE-like"/>
</dbReference>
<evidence type="ECO:0000313" key="6">
    <source>
        <dbReference type="Proteomes" id="UP000325302"/>
    </source>
</evidence>
<evidence type="ECO:0000259" key="3">
    <source>
        <dbReference type="PROSITE" id="PS50883"/>
    </source>
</evidence>
<evidence type="ECO:0000256" key="1">
    <source>
        <dbReference type="SAM" id="Phobius"/>
    </source>
</evidence>
<keyword evidence="1" id="KW-0472">Membrane</keyword>
<dbReference type="SMART" id="SM00052">
    <property type="entry name" value="EAL"/>
    <property type="match status" value="1"/>
</dbReference>
<dbReference type="GO" id="GO:0071111">
    <property type="term" value="F:cyclic-guanylate-specific phosphodiesterase activity"/>
    <property type="evidence" value="ECO:0007669"/>
    <property type="project" value="InterPro"/>
</dbReference>
<keyword evidence="6" id="KW-1185">Reference proteome</keyword>
<dbReference type="Pfam" id="PF00497">
    <property type="entry name" value="SBP_bac_3"/>
    <property type="match status" value="1"/>
</dbReference>
<evidence type="ECO:0000256" key="2">
    <source>
        <dbReference type="SAM" id="SignalP"/>
    </source>
</evidence>
<dbReference type="InterPro" id="IPR043128">
    <property type="entry name" value="Rev_trsase/Diguanyl_cyclase"/>
</dbReference>
<organism evidence="5 6">
    <name type="scientific">Nitrincola tapanii</name>
    <dbReference type="NCBI Taxonomy" id="1708751"/>
    <lineage>
        <taxon>Bacteria</taxon>
        <taxon>Pseudomonadati</taxon>
        <taxon>Pseudomonadota</taxon>
        <taxon>Gammaproteobacteria</taxon>
        <taxon>Oceanospirillales</taxon>
        <taxon>Oceanospirillaceae</taxon>
        <taxon>Nitrincola</taxon>
    </lineage>
</organism>
<sequence length="741" mass="83762">MASKVFDSTLVALCFLILAWMPQAQASHLTLRVGVYPNPPKIFQDESGALSGILGDLLQQIAVEEHWRIEPIACEWDDCLQALIAGELDLLPDVASTPSRQNQMRFGQQSALLSWSQVFRHQHLDLDSLLDLQGRRIAVLQSSVQWEVLRGLSNDFNLDVEFLPFMRLEEAAAAVAKGEADALASNHFFGGYYAQVYDLYPTSIVFLPSRLYFVAPLTADPLPLTRIDHWLETWRKDQNSYYYQTLKKWQQLHLHPAVPTSFWLGVLFLLLIVILALFLIKHLRFKVQRSQQALLASDQERTRLVFYDSLTQLPNRRLLLERLQHSMLMATRTQSNGVLILIDIDNFHSLNDTLGHDLGDELLVQISRRLESKLRATDTLSRFGGDEFVLLIELLEGDEAQQLHQVDRVLAHKLVQFQQAFQLSSGPYRATASCGVAFFKDAPGNPLELLKCAELAVYEAKQAGRHQVCYYNHRLQEQAHKRAELEEGIRLALEQQAFRLVYQPQFDQQGQLLGVEALIRWQRGEELVSPAEFIPIAESSGLIVPLGYWILTQACQQLASWAQQPATAALRIAVNISARQLQDAQFVDQVRHILLASSAPAQQLELELTESLLLQDLPVSRSKMQQLRELGIRISLDDFGTGFSSLHQLVHLPLDQLKIDQSFVAPLGQDTKAAAVVQTILDLGDNLSLEVIAEGVETEVQYQTLLKMGCEQFQGYYLARPMSLEALEPLLQTLKIQDTDH</sequence>
<evidence type="ECO:0000313" key="5">
    <source>
        <dbReference type="EMBL" id="KAA0873549.1"/>
    </source>
</evidence>
<dbReference type="AlphaFoldDB" id="A0A5A9W000"/>
<evidence type="ECO:0000259" key="4">
    <source>
        <dbReference type="PROSITE" id="PS50887"/>
    </source>
</evidence>
<feature type="chain" id="PRO_5022771377" evidence="2">
    <location>
        <begin position="27"/>
        <end position="741"/>
    </location>
</feature>
<dbReference type="Gene3D" id="3.30.70.270">
    <property type="match status" value="1"/>
</dbReference>
<accession>A0A5A9W000</accession>
<keyword evidence="1" id="KW-0812">Transmembrane</keyword>
<dbReference type="Gene3D" id="3.40.190.10">
    <property type="entry name" value="Periplasmic binding protein-like II"/>
    <property type="match status" value="2"/>
</dbReference>
<dbReference type="CDD" id="cd01948">
    <property type="entry name" value="EAL"/>
    <property type="match status" value="1"/>
</dbReference>
<dbReference type="EMBL" id="SMRS01000013">
    <property type="protein sequence ID" value="KAA0873549.1"/>
    <property type="molecule type" value="Genomic_DNA"/>
</dbReference>
<dbReference type="SUPFAM" id="SSF53850">
    <property type="entry name" value="Periplasmic binding protein-like II"/>
    <property type="match status" value="1"/>
</dbReference>
<feature type="transmembrane region" description="Helical" evidence="1">
    <location>
        <begin position="262"/>
        <end position="280"/>
    </location>
</feature>
<dbReference type="PANTHER" id="PTHR33121:SF70">
    <property type="entry name" value="SIGNALING PROTEIN YKOW"/>
    <property type="match status" value="1"/>
</dbReference>
<reference evidence="5 6" key="1">
    <citation type="submission" date="2019-03" db="EMBL/GenBank/DDBJ databases">
        <title>Nitrincola sp. nov. isolated from an Indian soda lake.</title>
        <authorList>
            <person name="Joshi A."/>
            <person name="Thite S.V."/>
            <person name="Joseph N."/>
            <person name="Dhotre D."/>
            <person name="Moorthy M."/>
            <person name="Shouche Y.S."/>
        </authorList>
    </citation>
    <scope>NUCLEOTIDE SEQUENCE [LARGE SCALE GENOMIC DNA]</scope>
    <source>
        <strain evidence="5 6">MEB193</strain>
    </source>
</reference>
<name>A0A5A9W000_9GAMM</name>
<dbReference type="Proteomes" id="UP000325302">
    <property type="component" value="Unassembled WGS sequence"/>
</dbReference>
<proteinExistence type="predicted"/>
<dbReference type="PANTHER" id="PTHR33121">
    <property type="entry name" value="CYCLIC DI-GMP PHOSPHODIESTERASE PDEF"/>
    <property type="match status" value="1"/>
</dbReference>
<dbReference type="SMART" id="SM00062">
    <property type="entry name" value="PBPb"/>
    <property type="match status" value="1"/>
</dbReference>
<feature type="domain" description="EAL" evidence="3">
    <location>
        <begin position="482"/>
        <end position="735"/>
    </location>
</feature>
<feature type="signal peptide" evidence="2">
    <location>
        <begin position="1"/>
        <end position="26"/>
    </location>
</feature>
<dbReference type="PROSITE" id="PS50887">
    <property type="entry name" value="GGDEF"/>
    <property type="match status" value="1"/>
</dbReference>
<dbReference type="InterPro" id="IPR001638">
    <property type="entry name" value="Solute-binding_3/MltF_N"/>
</dbReference>
<dbReference type="OrthoDB" id="8416215at2"/>
<dbReference type="CDD" id="cd01949">
    <property type="entry name" value="GGDEF"/>
    <property type="match status" value="1"/>
</dbReference>